<proteinExistence type="inferred from homology"/>
<feature type="domain" description="Peptidase S9A N-terminal" evidence="9">
    <location>
        <begin position="26"/>
        <end position="430"/>
    </location>
</feature>
<dbReference type="FunFam" id="3.40.50.1820:FF:000005">
    <property type="entry name" value="Prolyl endopeptidase"/>
    <property type="match status" value="1"/>
</dbReference>
<evidence type="ECO:0000256" key="6">
    <source>
        <dbReference type="ARBA" id="ARBA00022825"/>
    </source>
</evidence>
<dbReference type="SUPFAM" id="SSF53474">
    <property type="entry name" value="alpha/beta-Hydrolases"/>
    <property type="match status" value="1"/>
</dbReference>
<gene>
    <name evidence="10" type="ORF">KBB96_16370</name>
</gene>
<dbReference type="PRINTS" id="PR00862">
    <property type="entry name" value="PROLIGOPTASE"/>
</dbReference>
<feature type="domain" description="Peptidase S9 prolyl oligopeptidase catalytic" evidence="8">
    <location>
        <begin position="488"/>
        <end position="703"/>
    </location>
</feature>
<dbReference type="Proteomes" id="UP000676169">
    <property type="component" value="Chromosome"/>
</dbReference>
<evidence type="ECO:0000256" key="7">
    <source>
        <dbReference type="SAM" id="SignalP"/>
    </source>
</evidence>
<accession>A0A975IYI6</accession>
<feature type="signal peptide" evidence="7">
    <location>
        <begin position="1"/>
        <end position="21"/>
    </location>
</feature>
<reference evidence="10" key="1">
    <citation type="submission" date="2021-04" db="EMBL/GenBank/DDBJ databases">
        <title>Luteolibacter sp. 32A isolated from the skin of an Anderson's salamander (Ambystoma andersonii).</title>
        <authorList>
            <person name="Spergser J."/>
            <person name="Busse H.-J."/>
        </authorList>
    </citation>
    <scope>NUCLEOTIDE SEQUENCE</scope>
    <source>
        <strain evidence="10">32A</strain>
    </source>
</reference>
<keyword evidence="5" id="KW-0378">Hydrolase</keyword>
<dbReference type="Pfam" id="PF00326">
    <property type="entry name" value="Peptidase_S9"/>
    <property type="match status" value="1"/>
</dbReference>
<dbReference type="AlphaFoldDB" id="A0A975IYI6"/>
<dbReference type="Pfam" id="PF02897">
    <property type="entry name" value="Peptidase_S9_N"/>
    <property type="match status" value="1"/>
</dbReference>
<dbReference type="RefSeq" id="WP_211630571.1">
    <property type="nucleotide sequence ID" value="NZ_CP073100.1"/>
</dbReference>
<comment type="catalytic activity">
    <reaction evidence="1">
        <text>Hydrolysis of Pro-|-Xaa &gt;&gt; Ala-|-Xaa in oligopeptides.</text>
        <dbReference type="EC" id="3.4.21.26"/>
    </reaction>
</comment>
<dbReference type="GO" id="GO:0006508">
    <property type="term" value="P:proteolysis"/>
    <property type="evidence" value="ECO:0007669"/>
    <property type="project" value="UniProtKB-KW"/>
</dbReference>
<dbReference type="InterPro" id="IPR002471">
    <property type="entry name" value="Pept_S9_AS"/>
</dbReference>
<dbReference type="PANTHER" id="PTHR42881">
    <property type="entry name" value="PROLYL ENDOPEPTIDASE"/>
    <property type="match status" value="1"/>
</dbReference>
<dbReference type="FunFam" id="2.130.10.120:FF:000001">
    <property type="entry name" value="Prolyl endopeptidase"/>
    <property type="match status" value="1"/>
</dbReference>
<dbReference type="PROSITE" id="PS00708">
    <property type="entry name" value="PRO_ENDOPEP_SER"/>
    <property type="match status" value="1"/>
</dbReference>
<dbReference type="InterPro" id="IPR001375">
    <property type="entry name" value="Peptidase_S9_cat"/>
</dbReference>
<evidence type="ECO:0000256" key="5">
    <source>
        <dbReference type="ARBA" id="ARBA00022801"/>
    </source>
</evidence>
<evidence type="ECO:0000256" key="1">
    <source>
        <dbReference type="ARBA" id="ARBA00001070"/>
    </source>
</evidence>
<dbReference type="InterPro" id="IPR023302">
    <property type="entry name" value="Pept_S9A_N"/>
</dbReference>
<evidence type="ECO:0000313" key="11">
    <source>
        <dbReference type="Proteomes" id="UP000676169"/>
    </source>
</evidence>
<dbReference type="InterPro" id="IPR029058">
    <property type="entry name" value="AB_hydrolase_fold"/>
</dbReference>
<organism evidence="10 11">
    <name type="scientific">Luteolibacter ambystomatis</name>
    <dbReference type="NCBI Taxonomy" id="2824561"/>
    <lineage>
        <taxon>Bacteria</taxon>
        <taxon>Pseudomonadati</taxon>
        <taxon>Verrucomicrobiota</taxon>
        <taxon>Verrucomicrobiia</taxon>
        <taxon>Verrucomicrobiales</taxon>
        <taxon>Verrucomicrobiaceae</taxon>
        <taxon>Luteolibacter</taxon>
    </lineage>
</organism>
<evidence type="ECO:0000256" key="2">
    <source>
        <dbReference type="ARBA" id="ARBA00005228"/>
    </source>
</evidence>
<protein>
    <recommendedName>
        <fullName evidence="3">prolyl oligopeptidase</fullName>
        <ecNumber evidence="3">3.4.21.26</ecNumber>
    </recommendedName>
</protein>
<dbReference type="PANTHER" id="PTHR42881:SF2">
    <property type="entry name" value="PROLYL ENDOPEPTIDASE"/>
    <property type="match status" value="1"/>
</dbReference>
<keyword evidence="7" id="KW-0732">Signal</keyword>
<evidence type="ECO:0000259" key="8">
    <source>
        <dbReference type="Pfam" id="PF00326"/>
    </source>
</evidence>
<dbReference type="InterPro" id="IPR002470">
    <property type="entry name" value="Peptidase_S9A"/>
</dbReference>
<feature type="chain" id="PRO_5037953256" description="prolyl oligopeptidase" evidence="7">
    <location>
        <begin position="22"/>
        <end position="704"/>
    </location>
</feature>
<dbReference type="InterPro" id="IPR051167">
    <property type="entry name" value="Prolyl_oligopep/macrocyclase"/>
</dbReference>
<dbReference type="EC" id="3.4.21.26" evidence="3"/>
<keyword evidence="6" id="KW-0720">Serine protease</keyword>
<dbReference type="Gene3D" id="3.40.50.1820">
    <property type="entry name" value="alpha/beta hydrolase"/>
    <property type="match status" value="1"/>
</dbReference>
<evidence type="ECO:0000313" key="10">
    <source>
        <dbReference type="EMBL" id="QUE50431.1"/>
    </source>
</evidence>
<dbReference type="SUPFAM" id="SSF50993">
    <property type="entry name" value="Peptidase/esterase 'gauge' domain"/>
    <property type="match status" value="1"/>
</dbReference>
<dbReference type="Gene3D" id="2.130.10.120">
    <property type="entry name" value="Prolyl oligopeptidase, N-terminal domain"/>
    <property type="match status" value="1"/>
</dbReference>
<dbReference type="GO" id="GO:0005829">
    <property type="term" value="C:cytosol"/>
    <property type="evidence" value="ECO:0007669"/>
    <property type="project" value="TreeGrafter"/>
</dbReference>
<dbReference type="GO" id="GO:0004252">
    <property type="term" value="F:serine-type endopeptidase activity"/>
    <property type="evidence" value="ECO:0007669"/>
    <property type="project" value="UniProtKB-EC"/>
</dbReference>
<sequence length="704" mass="78557">MKFPAPRSWICLLALSSPLHAAPAYPVAREVDVSDDYHGTRVADPYRWLEDDNSKETKAWAAAENKVTRAWLDANPRRETIRKRLRELWNYQRVGTPFRYGSKWFTYRNSGLQNHGVLYVSDSPEGEAKVLLDPNKLSKDGTVSVENESASTDGKLLAYAVSSAGSDWQEIRVRDTTTTKDLKDVVKWVKFSGISWAKDGSGFYYSRYDEPKKGAALTDKNEFQKLYFHKLGTPQSADPLVYERKDHPEWGIGGDVTEDGSYLIITSSEGTEEKTRVFYKDLSQPDAKVVDLLPEGDAEFSFIDNDGPVFLFKTDLNGPRGRVVAIDTREPGRDKWKEIIPESKDLLQGISTVGGVLTCHYLQDAKSALKTYDRQGKFLRDVALPGIGSIYGLEGRREHEETYYNFSGFTQPGAVYRLDPATGESTLWKQPKVGFNPDDYETKQVFYPSKDGTRVPMFIVHKKGLKLDGTNPTLLYGYGGFAISSPPDFSIPRIVWMEMGGIYAQANIRGGGEYGRDWHEASFKTKKQNGFDDFIGAGEWLIANKYTSSPKLAIQGGSNGGLLVGACMVQRPELFGAAIPQVGVMDMLRFPKFTIGWAWEAEYGDPQKPDDFKALFAYSPYHNLKPGTRYPATLVMTADHDDRVVPAHSFKFGARLQECQPEDGPPVLIRVESSAGHGAGTSLTKAIDQAADEWTFLSKTLGME</sequence>
<dbReference type="GO" id="GO:0070012">
    <property type="term" value="F:oligopeptidase activity"/>
    <property type="evidence" value="ECO:0007669"/>
    <property type="project" value="TreeGrafter"/>
</dbReference>
<comment type="similarity">
    <text evidence="2">Belongs to the peptidase S9A family.</text>
</comment>
<dbReference type="KEGG" id="lamb:KBB96_16370"/>
<name>A0A975IYI6_9BACT</name>
<keyword evidence="11" id="KW-1185">Reference proteome</keyword>
<dbReference type="EMBL" id="CP073100">
    <property type="protein sequence ID" value="QUE50431.1"/>
    <property type="molecule type" value="Genomic_DNA"/>
</dbReference>
<evidence type="ECO:0000259" key="9">
    <source>
        <dbReference type="Pfam" id="PF02897"/>
    </source>
</evidence>
<keyword evidence="4" id="KW-0645">Protease</keyword>
<evidence type="ECO:0000256" key="3">
    <source>
        <dbReference type="ARBA" id="ARBA00011897"/>
    </source>
</evidence>
<evidence type="ECO:0000256" key="4">
    <source>
        <dbReference type="ARBA" id="ARBA00022670"/>
    </source>
</evidence>